<evidence type="ECO:0000259" key="6">
    <source>
        <dbReference type="Pfam" id="PF01138"/>
    </source>
</evidence>
<proteinExistence type="inferred from homology"/>
<name>A0A922CCM6_MANSE</name>
<dbReference type="GO" id="GO:0003723">
    <property type="term" value="F:RNA binding"/>
    <property type="evidence" value="ECO:0007669"/>
    <property type="project" value="TreeGrafter"/>
</dbReference>
<dbReference type="InterPro" id="IPR050080">
    <property type="entry name" value="RNase_PH"/>
</dbReference>
<keyword evidence="8" id="KW-1185">Reference proteome</keyword>
<dbReference type="GO" id="GO:0016075">
    <property type="term" value="P:rRNA catabolic process"/>
    <property type="evidence" value="ECO:0007669"/>
    <property type="project" value="TreeGrafter"/>
</dbReference>
<dbReference type="EMBL" id="JH668290">
    <property type="protein sequence ID" value="KAG6441995.1"/>
    <property type="molecule type" value="Genomic_DNA"/>
</dbReference>
<dbReference type="GO" id="GO:0000176">
    <property type="term" value="C:nuclear exosome (RNase complex)"/>
    <property type="evidence" value="ECO:0007669"/>
    <property type="project" value="TreeGrafter"/>
</dbReference>
<dbReference type="GO" id="GO:0071051">
    <property type="term" value="P:poly(A)-dependent snoRNA 3'-end processing"/>
    <property type="evidence" value="ECO:0007669"/>
    <property type="project" value="TreeGrafter"/>
</dbReference>
<comment type="similarity">
    <text evidence="2">Belongs to the RNase PH family.</text>
</comment>
<dbReference type="GO" id="GO:0000177">
    <property type="term" value="C:cytoplasmic exosome (RNase complex)"/>
    <property type="evidence" value="ECO:0007669"/>
    <property type="project" value="TreeGrafter"/>
</dbReference>
<accession>A0A922CCM6</accession>
<dbReference type="GO" id="GO:0034475">
    <property type="term" value="P:U4 snRNA 3'-end processing"/>
    <property type="evidence" value="ECO:0007669"/>
    <property type="project" value="TreeGrafter"/>
</dbReference>
<dbReference type="SUPFAM" id="SSF55666">
    <property type="entry name" value="Ribonuclease PH domain 2-like"/>
    <property type="match status" value="1"/>
</dbReference>
<evidence type="ECO:0000256" key="1">
    <source>
        <dbReference type="ARBA" id="ARBA00004123"/>
    </source>
</evidence>
<evidence type="ECO:0000313" key="8">
    <source>
        <dbReference type="Proteomes" id="UP000791440"/>
    </source>
</evidence>
<dbReference type="Pfam" id="PF01138">
    <property type="entry name" value="RNase_PH"/>
    <property type="match status" value="1"/>
</dbReference>
<reference evidence="7" key="1">
    <citation type="journal article" date="2016" name="Insect Biochem. Mol. Biol.">
        <title>Multifaceted biological insights from a draft genome sequence of the tobacco hornworm moth, Manduca sexta.</title>
        <authorList>
            <person name="Kanost M.R."/>
            <person name="Arrese E.L."/>
            <person name="Cao X."/>
            <person name="Chen Y.R."/>
            <person name="Chellapilla S."/>
            <person name="Goldsmith M.R."/>
            <person name="Grosse-Wilde E."/>
            <person name="Heckel D.G."/>
            <person name="Herndon N."/>
            <person name="Jiang H."/>
            <person name="Papanicolaou A."/>
            <person name="Qu J."/>
            <person name="Soulages J.L."/>
            <person name="Vogel H."/>
            <person name="Walters J."/>
            <person name="Waterhouse R.M."/>
            <person name="Ahn S.J."/>
            <person name="Almeida F.C."/>
            <person name="An C."/>
            <person name="Aqrawi P."/>
            <person name="Bretschneider A."/>
            <person name="Bryant W.B."/>
            <person name="Bucks S."/>
            <person name="Chao H."/>
            <person name="Chevignon G."/>
            <person name="Christen J.M."/>
            <person name="Clarke D.F."/>
            <person name="Dittmer N.T."/>
            <person name="Ferguson L.C.F."/>
            <person name="Garavelou S."/>
            <person name="Gordon K.H.J."/>
            <person name="Gunaratna R.T."/>
            <person name="Han Y."/>
            <person name="Hauser F."/>
            <person name="He Y."/>
            <person name="Heidel-Fischer H."/>
            <person name="Hirsh A."/>
            <person name="Hu Y."/>
            <person name="Jiang H."/>
            <person name="Kalra D."/>
            <person name="Klinner C."/>
            <person name="Konig C."/>
            <person name="Kovar C."/>
            <person name="Kroll A.R."/>
            <person name="Kuwar S.S."/>
            <person name="Lee S.L."/>
            <person name="Lehman R."/>
            <person name="Li K."/>
            <person name="Li Z."/>
            <person name="Liang H."/>
            <person name="Lovelace S."/>
            <person name="Lu Z."/>
            <person name="Mansfield J.H."/>
            <person name="McCulloch K.J."/>
            <person name="Mathew T."/>
            <person name="Morton B."/>
            <person name="Muzny D.M."/>
            <person name="Neunemann D."/>
            <person name="Ongeri F."/>
            <person name="Pauchet Y."/>
            <person name="Pu L.L."/>
            <person name="Pyrousis I."/>
            <person name="Rao X.J."/>
            <person name="Redding A."/>
            <person name="Roesel C."/>
            <person name="Sanchez-Gracia A."/>
            <person name="Schaack S."/>
            <person name="Shukla A."/>
            <person name="Tetreau G."/>
            <person name="Wang Y."/>
            <person name="Xiong G.H."/>
            <person name="Traut W."/>
            <person name="Walsh T.K."/>
            <person name="Worley K.C."/>
            <person name="Wu D."/>
            <person name="Wu W."/>
            <person name="Wu Y.Q."/>
            <person name="Zhang X."/>
            <person name="Zou Z."/>
            <person name="Zucker H."/>
            <person name="Briscoe A.D."/>
            <person name="Burmester T."/>
            <person name="Clem R.J."/>
            <person name="Feyereisen R."/>
            <person name="Grimmelikhuijzen C.J.P."/>
            <person name="Hamodrakas S.J."/>
            <person name="Hansson B.S."/>
            <person name="Huguet E."/>
            <person name="Jermiin L.S."/>
            <person name="Lan Q."/>
            <person name="Lehman H.K."/>
            <person name="Lorenzen M."/>
            <person name="Merzendorfer H."/>
            <person name="Michalopoulos I."/>
            <person name="Morton D.B."/>
            <person name="Muthukrishnan S."/>
            <person name="Oakeshott J.G."/>
            <person name="Palmer W."/>
            <person name="Park Y."/>
            <person name="Passarelli A.L."/>
            <person name="Rozas J."/>
            <person name="Schwartz L.M."/>
            <person name="Smith W."/>
            <person name="Southgate A."/>
            <person name="Vilcinskas A."/>
            <person name="Vogt R."/>
            <person name="Wang P."/>
            <person name="Werren J."/>
            <person name="Yu X.Q."/>
            <person name="Zhou J.J."/>
            <person name="Brown S.J."/>
            <person name="Scherer S.E."/>
            <person name="Richards S."/>
            <person name="Blissard G.W."/>
        </authorList>
    </citation>
    <scope>NUCLEOTIDE SEQUENCE</scope>
</reference>
<organism evidence="7 8">
    <name type="scientific">Manduca sexta</name>
    <name type="common">Tobacco hawkmoth</name>
    <name type="synonym">Tobacco hornworm</name>
    <dbReference type="NCBI Taxonomy" id="7130"/>
    <lineage>
        <taxon>Eukaryota</taxon>
        <taxon>Metazoa</taxon>
        <taxon>Ecdysozoa</taxon>
        <taxon>Arthropoda</taxon>
        <taxon>Hexapoda</taxon>
        <taxon>Insecta</taxon>
        <taxon>Pterygota</taxon>
        <taxon>Neoptera</taxon>
        <taxon>Endopterygota</taxon>
        <taxon>Lepidoptera</taxon>
        <taxon>Glossata</taxon>
        <taxon>Ditrysia</taxon>
        <taxon>Bombycoidea</taxon>
        <taxon>Sphingidae</taxon>
        <taxon>Sphinginae</taxon>
        <taxon>Sphingini</taxon>
        <taxon>Manduca</taxon>
    </lineage>
</organism>
<protein>
    <recommendedName>
        <fullName evidence="6">Exoribonuclease phosphorolytic domain-containing protein</fullName>
    </recommendedName>
</protein>
<gene>
    <name evidence="7" type="ORF">O3G_MSEX002160</name>
</gene>
<keyword evidence="4" id="KW-0271">Exosome</keyword>
<dbReference type="PANTHER" id="PTHR11953:SF1">
    <property type="entry name" value="EXOSOME COMPLEX COMPONENT RRP46"/>
    <property type="match status" value="1"/>
</dbReference>
<dbReference type="InterPro" id="IPR036345">
    <property type="entry name" value="ExoRNase_PH_dom2_sf"/>
</dbReference>
<dbReference type="AlphaFoldDB" id="A0A922CCM6"/>
<dbReference type="InterPro" id="IPR001247">
    <property type="entry name" value="ExoRNase_PH_dom1"/>
</dbReference>
<evidence type="ECO:0000256" key="5">
    <source>
        <dbReference type="ARBA" id="ARBA00023242"/>
    </source>
</evidence>
<comment type="caution">
    <text evidence="7">The sequence shown here is derived from an EMBL/GenBank/DDBJ whole genome shotgun (WGS) entry which is preliminary data.</text>
</comment>
<evidence type="ECO:0000256" key="2">
    <source>
        <dbReference type="ARBA" id="ARBA00006678"/>
    </source>
</evidence>
<evidence type="ECO:0000313" key="7">
    <source>
        <dbReference type="EMBL" id="KAG6441995.1"/>
    </source>
</evidence>
<feature type="domain" description="Exoribonuclease phosphorolytic" evidence="6">
    <location>
        <begin position="13"/>
        <end position="131"/>
    </location>
</feature>
<dbReference type="InterPro" id="IPR027408">
    <property type="entry name" value="PNPase/RNase_PH_dom_sf"/>
</dbReference>
<dbReference type="SUPFAM" id="SSF54211">
    <property type="entry name" value="Ribosomal protein S5 domain 2-like"/>
    <property type="match status" value="1"/>
</dbReference>
<keyword evidence="3" id="KW-0698">rRNA processing</keyword>
<evidence type="ECO:0000256" key="4">
    <source>
        <dbReference type="ARBA" id="ARBA00022835"/>
    </source>
</evidence>
<dbReference type="GO" id="GO:0005730">
    <property type="term" value="C:nucleolus"/>
    <property type="evidence" value="ECO:0007669"/>
    <property type="project" value="TreeGrafter"/>
</dbReference>
<dbReference type="InterPro" id="IPR020568">
    <property type="entry name" value="Ribosomal_Su5_D2-typ_SF"/>
</dbReference>
<dbReference type="Gene3D" id="3.30.230.70">
    <property type="entry name" value="GHMP Kinase, N-terminal domain"/>
    <property type="match status" value="1"/>
</dbReference>
<dbReference type="CDD" id="cd11372">
    <property type="entry name" value="RNase_PH_RRP46"/>
    <property type="match status" value="1"/>
</dbReference>
<dbReference type="Proteomes" id="UP000791440">
    <property type="component" value="Unassembled WGS sequence"/>
</dbReference>
<comment type="subcellular location">
    <subcellularLocation>
        <location evidence="1">Nucleus</location>
    </subcellularLocation>
</comment>
<dbReference type="GO" id="GO:0006364">
    <property type="term" value="P:rRNA processing"/>
    <property type="evidence" value="ECO:0007669"/>
    <property type="project" value="UniProtKB-KW"/>
</dbReference>
<dbReference type="PANTHER" id="PTHR11953">
    <property type="entry name" value="EXOSOME COMPLEX COMPONENT"/>
    <property type="match status" value="1"/>
</dbReference>
<dbReference type="GO" id="GO:0071028">
    <property type="term" value="P:nuclear mRNA surveillance"/>
    <property type="evidence" value="ECO:0007669"/>
    <property type="project" value="TreeGrafter"/>
</dbReference>
<keyword evidence="5" id="KW-0539">Nucleus</keyword>
<reference evidence="7" key="2">
    <citation type="submission" date="2020-12" db="EMBL/GenBank/DDBJ databases">
        <authorList>
            <person name="Kanost M."/>
        </authorList>
    </citation>
    <scope>NUCLEOTIDE SEQUENCE</scope>
</reference>
<sequence>MVTDNADLTDFKLKPMKCEFNYLSKSDGSAILSQGETVALVSVNGPQDIKMQSQSIEKSTLEVIFSPKGGKPSVGDRYKENVIRQTSETAILGCLYPRTGITVTIQELEDFGGLLSCSVNCVCLALLNSGVAMRCVFAAVMCAIDDSGNITLDPGAAQLETARAVMNFVFDGRDRSLITGFTEGNFSEDAYREALERCRAASELVFTFYRDIVKKYSNVIG</sequence>
<evidence type="ECO:0000256" key="3">
    <source>
        <dbReference type="ARBA" id="ARBA00022552"/>
    </source>
</evidence>
<dbReference type="OrthoDB" id="27298at2759"/>